<evidence type="ECO:0000256" key="2">
    <source>
        <dbReference type="ARBA" id="ARBA00022598"/>
    </source>
</evidence>
<dbReference type="GO" id="GO:0017101">
    <property type="term" value="C:aminoacyl-tRNA synthetase multienzyme complex"/>
    <property type="evidence" value="ECO:0007669"/>
    <property type="project" value="TreeGrafter"/>
</dbReference>
<dbReference type="InterPro" id="IPR015413">
    <property type="entry name" value="Methionyl/Leucyl_tRNA_Synth"/>
</dbReference>
<keyword evidence="4" id="KW-0067">ATP-binding</keyword>
<evidence type="ECO:0000259" key="7">
    <source>
        <dbReference type="Pfam" id="PF09334"/>
    </source>
</evidence>
<proteinExistence type="inferred from homology"/>
<keyword evidence="9" id="KW-1185">Reference proteome</keyword>
<dbReference type="PANTHER" id="PTHR45765:SF1">
    <property type="entry name" value="METHIONINE--TRNA LIGASE, CYTOPLASMIC"/>
    <property type="match status" value="1"/>
</dbReference>
<dbReference type="RefSeq" id="XP_044718314.1">
    <property type="nucleotide sequence ID" value="XM_044866425.1"/>
</dbReference>
<dbReference type="PANTHER" id="PTHR45765">
    <property type="entry name" value="METHIONINE--TRNA LIGASE"/>
    <property type="match status" value="1"/>
</dbReference>
<reference evidence="8" key="1">
    <citation type="submission" date="2021-09" db="EMBL/GenBank/DDBJ databases">
        <title>A high-quality genome of the endoparasitic fungus Hirsutella rhossiliensis with a comparison of Hirsutella genomes reveals transposable elements contributing to genome size variation.</title>
        <authorList>
            <person name="Lin R."/>
            <person name="Jiao Y."/>
            <person name="Sun X."/>
            <person name="Ling J."/>
            <person name="Xie B."/>
            <person name="Cheng X."/>
        </authorList>
    </citation>
    <scope>NUCLEOTIDE SEQUENCE</scope>
    <source>
        <strain evidence="8">HR02</strain>
    </source>
</reference>
<dbReference type="InterPro" id="IPR014729">
    <property type="entry name" value="Rossmann-like_a/b/a_fold"/>
</dbReference>
<dbReference type="Proteomes" id="UP000824596">
    <property type="component" value="Unassembled WGS sequence"/>
</dbReference>
<dbReference type="GO" id="GO:0006431">
    <property type="term" value="P:methionyl-tRNA aminoacylation"/>
    <property type="evidence" value="ECO:0007669"/>
    <property type="project" value="TreeGrafter"/>
</dbReference>
<comment type="caution">
    <text evidence="8">The sequence shown here is derived from an EMBL/GenBank/DDBJ whole genome shotgun (WGS) entry which is preliminary data.</text>
</comment>
<sequence>MSSVFHSVIFLSSQIGTREAWTKLHHLSTTDCLTYEGGKFSKSRGLGVFGDSAQKTGVAADIWRYILLAHRPEAGESEFAWDSFISCDNNVLLKNLGNFPGHEINRSAHLFVRIKPEKAEEWRKVFGSDEVQKIKDEEAAMKAKKECS</sequence>
<evidence type="ECO:0000256" key="6">
    <source>
        <dbReference type="ARBA" id="ARBA00023146"/>
    </source>
</evidence>
<evidence type="ECO:0000313" key="8">
    <source>
        <dbReference type="EMBL" id="KAH0960801.1"/>
    </source>
</evidence>
<organism evidence="8 9">
    <name type="scientific">Hirsutella rhossiliensis</name>
    <dbReference type="NCBI Taxonomy" id="111463"/>
    <lineage>
        <taxon>Eukaryota</taxon>
        <taxon>Fungi</taxon>
        <taxon>Dikarya</taxon>
        <taxon>Ascomycota</taxon>
        <taxon>Pezizomycotina</taxon>
        <taxon>Sordariomycetes</taxon>
        <taxon>Hypocreomycetidae</taxon>
        <taxon>Hypocreales</taxon>
        <taxon>Ophiocordycipitaceae</taxon>
        <taxon>Hirsutella</taxon>
    </lineage>
</organism>
<evidence type="ECO:0000313" key="9">
    <source>
        <dbReference type="Proteomes" id="UP000824596"/>
    </source>
</evidence>
<feature type="domain" description="Methionyl/Leucyl tRNA synthetase" evidence="7">
    <location>
        <begin position="4"/>
        <end position="99"/>
    </location>
</feature>
<comment type="similarity">
    <text evidence="1">Belongs to the class-I aminoacyl-tRNA synthetase family.</text>
</comment>
<dbReference type="GO" id="GO:0004825">
    <property type="term" value="F:methionine-tRNA ligase activity"/>
    <property type="evidence" value="ECO:0007669"/>
    <property type="project" value="InterPro"/>
</dbReference>
<evidence type="ECO:0000256" key="5">
    <source>
        <dbReference type="ARBA" id="ARBA00022917"/>
    </source>
</evidence>
<evidence type="ECO:0000256" key="3">
    <source>
        <dbReference type="ARBA" id="ARBA00022741"/>
    </source>
</evidence>
<dbReference type="GeneID" id="68357083"/>
<accession>A0A9P8SHA1</accession>
<dbReference type="GO" id="GO:0005524">
    <property type="term" value="F:ATP binding"/>
    <property type="evidence" value="ECO:0007669"/>
    <property type="project" value="UniProtKB-KW"/>
</dbReference>
<dbReference type="InterPro" id="IPR023458">
    <property type="entry name" value="Met-tRNA_ligase_1"/>
</dbReference>
<dbReference type="AlphaFoldDB" id="A0A9P8SHA1"/>
<dbReference type="EMBL" id="JAIZPD010000009">
    <property type="protein sequence ID" value="KAH0960801.1"/>
    <property type="molecule type" value="Genomic_DNA"/>
</dbReference>
<keyword evidence="5" id="KW-0648">Protein biosynthesis</keyword>
<gene>
    <name evidence="8" type="ORF">HRG_07954</name>
</gene>
<protein>
    <submittedName>
        <fullName evidence="8">tRNA synthetases class I (M) domain-containing protein</fullName>
    </submittedName>
</protein>
<evidence type="ECO:0000256" key="4">
    <source>
        <dbReference type="ARBA" id="ARBA00022840"/>
    </source>
</evidence>
<dbReference type="OrthoDB" id="5844513at2759"/>
<dbReference type="Gene3D" id="3.40.50.620">
    <property type="entry name" value="HUPs"/>
    <property type="match status" value="1"/>
</dbReference>
<dbReference type="SUPFAM" id="SSF52374">
    <property type="entry name" value="Nucleotidylyl transferase"/>
    <property type="match status" value="1"/>
</dbReference>
<name>A0A9P8SHA1_9HYPO</name>
<keyword evidence="6 8" id="KW-0030">Aminoacyl-tRNA synthetase</keyword>
<keyword evidence="2" id="KW-0436">Ligase</keyword>
<keyword evidence="3" id="KW-0547">Nucleotide-binding</keyword>
<evidence type="ECO:0000256" key="1">
    <source>
        <dbReference type="ARBA" id="ARBA00005594"/>
    </source>
</evidence>
<dbReference type="Pfam" id="PF09334">
    <property type="entry name" value="tRNA-synt_1g"/>
    <property type="match status" value="1"/>
</dbReference>
<dbReference type="GO" id="GO:0005829">
    <property type="term" value="C:cytosol"/>
    <property type="evidence" value="ECO:0007669"/>
    <property type="project" value="TreeGrafter"/>
</dbReference>